<dbReference type="NCBIfam" id="TIGR00254">
    <property type="entry name" value="GGDEF"/>
    <property type="match status" value="1"/>
</dbReference>
<accession>A0A2N7VV53</accession>
<dbReference type="PROSITE" id="PS50112">
    <property type="entry name" value="PAS"/>
    <property type="match status" value="2"/>
</dbReference>
<dbReference type="SMART" id="SM00267">
    <property type="entry name" value="GGDEF"/>
    <property type="match status" value="1"/>
</dbReference>
<dbReference type="Pfam" id="PF00990">
    <property type="entry name" value="GGDEF"/>
    <property type="match status" value="1"/>
</dbReference>
<evidence type="ECO:0000256" key="1">
    <source>
        <dbReference type="SAM" id="Phobius"/>
    </source>
</evidence>
<dbReference type="EMBL" id="PNYB01000017">
    <property type="protein sequence ID" value="PMS21024.1"/>
    <property type="molecule type" value="Genomic_DNA"/>
</dbReference>
<dbReference type="SUPFAM" id="SSF141868">
    <property type="entry name" value="EAL domain-like"/>
    <property type="match status" value="1"/>
</dbReference>
<dbReference type="PANTHER" id="PTHR44757">
    <property type="entry name" value="DIGUANYLATE CYCLASE DGCP"/>
    <property type="match status" value="1"/>
</dbReference>
<dbReference type="Pfam" id="PF13426">
    <property type="entry name" value="PAS_9"/>
    <property type="match status" value="1"/>
</dbReference>
<dbReference type="SMART" id="SM00052">
    <property type="entry name" value="EAL"/>
    <property type="match status" value="1"/>
</dbReference>
<dbReference type="InterPro" id="IPR001633">
    <property type="entry name" value="EAL_dom"/>
</dbReference>
<dbReference type="Gene3D" id="3.30.450.20">
    <property type="entry name" value="PAS domain"/>
    <property type="match status" value="2"/>
</dbReference>
<feature type="domain" description="PAS" evidence="2">
    <location>
        <begin position="242"/>
        <end position="313"/>
    </location>
</feature>
<proteinExistence type="predicted"/>
<dbReference type="InterPro" id="IPR000014">
    <property type="entry name" value="PAS"/>
</dbReference>
<evidence type="ECO:0000259" key="5">
    <source>
        <dbReference type="PROSITE" id="PS50887"/>
    </source>
</evidence>
<dbReference type="PROSITE" id="PS50883">
    <property type="entry name" value="EAL"/>
    <property type="match status" value="1"/>
</dbReference>
<keyword evidence="7" id="KW-1185">Reference proteome</keyword>
<dbReference type="SUPFAM" id="SSF55785">
    <property type="entry name" value="PYP-like sensor domain (PAS domain)"/>
    <property type="match status" value="2"/>
</dbReference>
<feature type="domain" description="PAC" evidence="3">
    <location>
        <begin position="439"/>
        <end position="493"/>
    </location>
</feature>
<feature type="domain" description="PAS" evidence="2">
    <location>
        <begin position="387"/>
        <end position="438"/>
    </location>
</feature>
<dbReference type="NCBIfam" id="TIGR00229">
    <property type="entry name" value="sensory_box"/>
    <property type="match status" value="2"/>
</dbReference>
<dbReference type="SMART" id="SM00091">
    <property type="entry name" value="PAS"/>
    <property type="match status" value="2"/>
</dbReference>
<dbReference type="InterPro" id="IPR000160">
    <property type="entry name" value="GGDEF_dom"/>
</dbReference>
<dbReference type="SMART" id="SM00086">
    <property type="entry name" value="PAC"/>
    <property type="match status" value="2"/>
</dbReference>
<keyword evidence="1" id="KW-1133">Transmembrane helix</keyword>
<dbReference type="Gene3D" id="3.30.70.270">
    <property type="match status" value="1"/>
</dbReference>
<feature type="domain" description="EAL" evidence="4">
    <location>
        <begin position="663"/>
        <end position="914"/>
    </location>
</feature>
<reference evidence="6 7" key="1">
    <citation type="submission" date="2018-01" db="EMBL/GenBank/DDBJ databases">
        <title>Whole genome analyses suggest that Burkholderia sensu lato contains two further novel genera in the rhizoxinica-symbiotica group Mycetohabitans gen. nov., and Trinickia gen. nov.: implications for the evolution of diazotrophy and nodulation in the Burkholderiaceae.</title>
        <authorList>
            <person name="Estrada-de los Santos P."/>
            <person name="Palmer M."/>
            <person name="Chavez-Ramirez B."/>
            <person name="Beukes C."/>
            <person name="Steenkamp E.T."/>
            <person name="Hirsch A.M."/>
            <person name="Manyaka P."/>
            <person name="Maluk M."/>
            <person name="Lafos M."/>
            <person name="Crook M."/>
            <person name="Gross E."/>
            <person name="Simon M.F."/>
            <person name="Bueno dos Reis Junior F."/>
            <person name="Poole P.S."/>
            <person name="Venter S.N."/>
            <person name="James E.K."/>
        </authorList>
    </citation>
    <scope>NUCLEOTIDE SEQUENCE [LARGE SCALE GENOMIC DNA]</scope>
    <source>
        <strain evidence="6 7">GP25-8</strain>
    </source>
</reference>
<evidence type="ECO:0000259" key="4">
    <source>
        <dbReference type="PROSITE" id="PS50883"/>
    </source>
</evidence>
<evidence type="ECO:0000313" key="7">
    <source>
        <dbReference type="Proteomes" id="UP000235347"/>
    </source>
</evidence>
<dbReference type="InterPro" id="IPR035919">
    <property type="entry name" value="EAL_sf"/>
</dbReference>
<dbReference type="CDD" id="cd01949">
    <property type="entry name" value="GGDEF"/>
    <property type="match status" value="1"/>
</dbReference>
<dbReference type="CDD" id="cd00130">
    <property type="entry name" value="PAS"/>
    <property type="match status" value="2"/>
</dbReference>
<feature type="domain" description="GGDEF" evidence="5">
    <location>
        <begin position="521"/>
        <end position="654"/>
    </location>
</feature>
<gene>
    <name evidence="6" type="ORF">C0Z19_19230</name>
</gene>
<dbReference type="AlphaFoldDB" id="A0A2N7VV53"/>
<dbReference type="PROSITE" id="PS50113">
    <property type="entry name" value="PAC"/>
    <property type="match status" value="1"/>
</dbReference>
<dbReference type="PANTHER" id="PTHR44757:SF2">
    <property type="entry name" value="BIOFILM ARCHITECTURE MAINTENANCE PROTEIN MBAA"/>
    <property type="match status" value="1"/>
</dbReference>
<dbReference type="Pfam" id="PF00989">
    <property type="entry name" value="PAS"/>
    <property type="match status" value="1"/>
</dbReference>
<dbReference type="InterPro" id="IPR013767">
    <property type="entry name" value="PAS_fold"/>
</dbReference>
<dbReference type="InterPro" id="IPR000700">
    <property type="entry name" value="PAS-assoc_C"/>
</dbReference>
<feature type="transmembrane region" description="Helical" evidence="1">
    <location>
        <begin position="205"/>
        <end position="226"/>
    </location>
</feature>
<evidence type="ECO:0000259" key="3">
    <source>
        <dbReference type="PROSITE" id="PS50113"/>
    </source>
</evidence>
<comment type="caution">
    <text evidence="6">The sequence shown here is derived from an EMBL/GenBank/DDBJ whole genome shotgun (WGS) entry which is preliminary data.</text>
</comment>
<organism evidence="6 7">
    <name type="scientific">Trinickia soli</name>
    <dbReference type="NCBI Taxonomy" id="380675"/>
    <lineage>
        <taxon>Bacteria</taxon>
        <taxon>Pseudomonadati</taxon>
        <taxon>Pseudomonadota</taxon>
        <taxon>Betaproteobacteria</taxon>
        <taxon>Burkholderiales</taxon>
        <taxon>Burkholderiaceae</taxon>
        <taxon>Trinickia</taxon>
    </lineage>
</organism>
<dbReference type="CDD" id="cd01948">
    <property type="entry name" value="EAL"/>
    <property type="match status" value="1"/>
</dbReference>
<name>A0A2N7VV53_9BURK</name>
<dbReference type="PROSITE" id="PS50887">
    <property type="entry name" value="GGDEF"/>
    <property type="match status" value="1"/>
</dbReference>
<dbReference type="InterPro" id="IPR052155">
    <property type="entry name" value="Biofilm_reg_signaling"/>
</dbReference>
<evidence type="ECO:0000313" key="6">
    <source>
        <dbReference type="EMBL" id="PMS21024.1"/>
    </source>
</evidence>
<protein>
    <submittedName>
        <fullName evidence="6">Diguanylate phosphodiesterase</fullName>
    </submittedName>
</protein>
<dbReference type="Gene3D" id="3.20.20.450">
    <property type="entry name" value="EAL domain"/>
    <property type="match status" value="1"/>
</dbReference>
<evidence type="ECO:0000259" key="2">
    <source>
        <dbReference type="PROSITE" id="PS50112"/>
    </source>
</evidence>
<keyword evidence="1" id="KW-0812">Transmembrane</keyword>
<dbReference type="InterPro" id="IPR035965">
    <property type="entry name" value="PAS-like_dom_sf"/>
</dbReference>
<dbReference type="Pfam" id="PF00563">
    <property type="entry name" value="EAL"/>
    <property type="match status" value="1"/>
</dbReference>
<sequence length="930" mass="102474">MSFSLPFDVLRSAARWWRRAVRTDRRLPVTVLLVLAGLAMFAFGVGYTLTWREHWDEATARALATRNDIDTLQTLYLRANADFLQGLGTARRASFAWPVARVGSAVACFRRLEASYARDASNAASAEMVLQLRKETAQWEWLLADIAVNARMADGRASVDSAQLLEANRLLANIAAQLGALRDAQTKILRSGSDQNSRNIEIEGIGLALTALVACALLSYAFVAHYRAGLARQRVRLLAAENEDRFRKYFDYHALPMLIFDVDSLDIITANRAAGVQYGHTHDELCALNMSSLYAPADMSAFLQELRTVQATGTCSGNAGVCRHLHRDGSPLYVELSYHFLTYAKRDACFITAVDVTARKNAEFALTLRSRALAAIGNGVLISRATERGHVIEYVNPAFEKITGYTRAQVLGHDYARLSQDSVNRKLFKQIHDALANRRETNTLLQSRRADGTSFWGQLHIAQVRDERDALTYHICVVSDLTELVDSRDRLIKLARRDALTGLPNRVTLRELMEQAIEEESAFALLFMDLDRFKDINDSLGHGAGDRLLREAAQRISACLGEDGVATRYGGDEFVAMLARPYEHGRLAMLLERVARAFDMPFQIDDVQLRVEMSIGLACYPGDGADAETLLKHADLAMYHAKACGRNNVERFQPTLAQAADRRIALSRLLHDALEQNSFELAYQPQVDLRTQRVTGVEALIRWHDPAIGTVSPATFIPLAEEIGLIGAIGEWVLLTACTQARQWEHALPDLRMSVNVSPRQLARGDFCDVVARVLASTGLAAHRLELEITEGALVAPGALPTLRALSEMGLSIAIDDFGTGYSSLSYLRSFHADRLKIDLSFVRGIGTSSADEAIIRAILALADSLGFETVAEGVEQTAQLAFLVDHGCAVVQGYHFSAALPADEIPACIERLSAQWPSAQPACAPVPLR</sequence>
<dbReference type="InterPro" id="IPR043128">
    <property type="entry name" value="Rev_trsase/Diguanyl_cyclase"/>
</dbReference>
<dbReference type="Proteomes" id="UP000235347">
    <property type="component" value="Unassembled WGS sequence"/>
</dbReference>
<feature type="transmembrane region" description="Helical" evidence="1">
    <location>
        <begin position="27"/>
        <end position="49"/>
    </location>
</feature>
<dbReference type="SUPFAM" id="SSF55073">
    <property type="entry name" value="Nucleotide cyclase"/>
    <property type="match status" value="1"/>
</dbReference>
<dbReference type="GO" id="GO:0006355">
    <property type="term" value="P:regulation of DNA-templated transcription"/>
    <property type="evidence" value="ECO:0007669"/>
    <property type="project" value="InterPro"/>
</dbReference>
<dbReference type="InterPro" id="IPR001610">
    <property type="entry name" value="PAC"/>
</dbReference>
<keyword evidence="1" id="KW-0472">Membrane</keyword>
<dbReference type="InterPro" id="IPR029787">
    <property type="entry name" value="Nucleotide_cyclase"/>
</dbReference>